<evidence type="ECO:0000313" key="3">
    <source>
        <dbReference type="Proteomes" id="UP001151081"/>
    </source>
</evidence>
<proteinExistence type="predicted"/>
<evidence type="ECO:0000313" key="2">
    <source>
        <dbReference type="EMBL" id="MDC3989139.1"/>
    </source>
</evidence>
<dbReference type="InterPro" id="IPR023614">
    <property type="entry name" value="Porin_dom_sf"/>
</dbReference>
<protein>
    <submittedName>
        <fullName evidence="2">Uncharacterized protein</fullName>
    </submittedName>
</protein>
<dbReference type="Pfam" id="PF07396">
    <property type="entry name" value="Porin_O_P"/>
    <property type="match status" value="1"/>
</dbReference>
<dbReference type="SUPFAM" id="SSF56935">
    <property type="entry name" value="Porins"/>
    <property type="match status" value="1"/>
</dbReference>
<sequence length="393" mass="42398">MRRGIALVALLLSPAVARAEGPRVQALFQGDIDARLHSADRVEGEDGFAVTRLRLGARADFTPWFHAAAQAEWAQEKPAQLDAYVSFRPSASWELSLGARKTPLFSSARDEPVWMLPVPERPMIVRALWPGRDVGLEVHRLPTPSLPLEAWLRVGNGSGSVLGNDNSDFAVDARLDVALGRANPQAKGTPLLGLRLGAGIHAESAEDRLGVRGTTADGFIFYRVATVYGPRYVAEAHAAAYLGPVRILGEIGVAKESRAKDTDGNPATPRVSQDSIRSLGGFVEAAWMLTGQRRAPGIWPTERPGRSWGIGALELAGRFERLSLGQGARDVEPGGATSVSAAIRWWATPFCAVSAAGYFTAYDTAPIEEPETTRSWLGILRATFHVPVEKLVR</sequence>
<gene>
    <name evidence="2" type="ORF">KEG57_52230</name>
</gene>
<feature type="signal peptide" evidence="1">
    <location>
        <begin position="1"/>
        <end position="19"/>
    </location>
</feature>
<dbReference type="Gene3D" id="2.40.160.10">
    <property type="entry name" value="Porin"/>
    <property type="match status" value="1"/>
</dbReference>
<comment type="caution">
    <text evidence="2">The sequence shown here is derived from an EMBL/GenBank/DDBJ whole genome shotgun (WGS) entry which is preliminary data.</text>
</comment>
<dbReference type="InterPro" id="IPR010870">
    <property type="entry name" value="Porin_O/P"/>
</dbReference>
<dbReference type="Proteomes" id="UP001151081">
    <property type="component" value="Unassembled WGS sequence"/>
</dbReference>
<dbReference type="EMBL" id="JAGTJJ010000097">
    <property type="protein sequence ID" value="MDC3989139.1"/>
    <property type="molecule type" value="Genomic_DNA"/>
</dbReference>
<name>A0A9X3XEH3_9BACT</name>
<dbReference type="AlphaFoldDB" id="A0A9X3XEH3"/>
<keyword evidence="3" id="KW-1185">Reference proteome</keyword>
<reference evidence="2 3" key="1">
    <citation type="submission" date="2021-04" db="EMBL/GenBank/DDBJ databases">
        <title>Genome analysis of Polyangium sp.</title>
        <authorList>
            <person name="Li Y."/>
            <person name="Wang J."/>
        </authorList>
    </citation>
    <scope>NUCLEOTIDE SEQUENCE [LARGE SCALE GENOMIC DNA]</scope>
    <source>
        <strain evidence="2 3">SDU14</strain>
    </source>
</reference>
<organism evidence="2 3">
    <name type="scientific">Polyangium jinanense</name>
    <dbReference type="NCBI Taxonomy" id="2829994"/>
    <lineage>
        <taxon>Bacteria</taxon>
        <taxon>Pseudomonadati</taxon>
        <taxon>Myxococcota</taxon>
        <taxon>Polyangia</taxon>
        <taxon>Polyangiales</taxon>
        <taxon>Polyangiaceae</taxon>
        <taxon>Polyangium</taxon>
    </lineage>
</organism>
<evidence type="ECO:0000256" key="1">
    <source>
        <dbReference type="SAM" id="SignalP"/>
    </source>
</evidence>
<accession>A0A9X3XEH3</accession>
<feature type="chain" id="PRO_5040909485" evidence="1">
    <location>
        <begin position="20"/>
        <end position="393"/>
    </location>
</feature>
<keyword evidence="1" id="KW-0732">Signal</keyword>